<dbReference type="AlphaFoldDB" id="A0A392NY23"/>
<accession>A0A392NY23</accession>
<evidence type="ECO:0000259" key="5">
    <source>
        <dbReference type="Pfam" id="PF18052"/>
    </source>
</evidence>
<dbReference type="Pfam" id="PF18052">
    <property type="entry name" value="Rx_N"/>
    <property type="match status" value="1"/>
</dbReference>
<evidence type="ECO:0000256" key="1">
    <source>
        <dbReference type="ARBA" id="ARBA00022737"/>
    </source>
</evidence>
<keyword evidence="4" id="KW-0175">Coiled coil</keyword>
<reference evidence="6 7" key="1">
    <citation type="journal article" date="2018" name="Front. Plant Sci.">
        <title>Red Clover (Trifolium pratense) and Zigzag Clover (T. medium) - A Picture of Genomic Similarities and Differences.</title>
        <authorList>
            <person name="Dluhosova J."/>
            <person name="Istvanek J."/>
            <person name="Nedelnik J."/>
            <person name="Repkova J."/>
        </authorList>
    </citation>
    <scope>NUCLEOTIDE SEQUENCE [LARGE SCALE GENOMIC DNA]</scope>
    <source>
        <strain evidence="7">cv. 10/8</strain>
        <tissue evidence="6">Leaf</tissue>
    </source>
</reference>
<comment type="caution">
    <text evidence="6">The sequence shown here is derived from an EMBL/GenBank/DDBJ whole genome shotgun (WGS) entry which is preliminary data.</text>
</comment>
<evidence type="ECO:0000256" key="4">
    <source>
        <dbReference type="SAM" id="Coils"/>
    </source>
</evidence>
<evidence type="ECO:0000313" key="6">
    <source>
        <dbReference type="EMBL" id="MCI04693.1"/>
    </source>
</evidence>
<dbReference type="Gene3D" id="1.20.5.4130">
    <property type="match status" value="1"/>
</dbReference>
<evidence type="ECO:0000256" key="2">
    <source>
        <dbReference type="ARBA" id="ARBA00022741"/>
    </source>
</evidence>
<keyword evidence="3" id="KW-0611">Plant defense</keyword>
<feature type="coiled-coil region" evidence="4">
    <location>
        <begin position="28"/>
        <end position="55"/>
    </location>
</feature>
<evidence type="ECO:0000256" key="3">
    <source>
        <dbReference type="ARBA" id="ARBA00022821"/>
    </source>
</evidence>
<organism evidence="6 7">
    <name type="scientific">Trifolium medium</name>
    <dbReference type="NCBI Taxonomy" id="97028"/>
    <lineage>
        <taxon>Eukaryota</taxon>
        <taxon>Viridiplantae</taxon>
        <taxon>Streptophyta</taxon>
        <taxon>Embryophyta</taxon>
        <taxon>Tracheophyta</taxon>
        <taxon>Spermatophyta</taxon>
        <taxon>Magnoliopsida</taxon>
        <taxon>eudicotyledons</taxon>
        <taxon>Gunneridae</taxon>
        <taxon>Pentapetalae</taxon>
        <taxon>rosids</taxon>
        <taxon>fabids</taxon>
        <taxon>Fabales</taxon>
        <taxon>Fabaceae</taxon>
        <taxon>Papilionoideae</taxon>
        <taxon>50 kb inversion clade</taxon>
        <taxon>NPAAA clade</taxon>
        <taxon>Hologalegina</taxon>
        <taxon>IRL clade</taxon>
        <taxon>Trifolieae</taxon>
        <taxon>Trifolium</taxon>
    </lineage>
</organism>
<keyword evidence="7" id="KW-1185">Reference proteome</keyword>
<keyword evidence="2" id="KW-0547">Nucleotide-binding</keyword>
<gene>
    <name evidence="6" type="ORF">A2U01_0025740</name>
</gene>
<keyword evidence="1" id="KW-0677">Repeat</keyword>
<dbReference type="Proteomes" id="UP000265520">
    <property type="component" value="Unassembled WGS sequence"/>
</dbReference>
<dbReference type="EMBL" id="LXQA010056205">
    <property type="protein sequence ID" value="MCI04693.1"/>
    <property type="molecule type" value="Genomic_DNA"/>
</dbReference>
<proteinExistence type="predicted"/>
<name>A0A392NY23_9FABA</name>
<sequence>MADQIPYAVAATLIHRLGSATLREFGRINGVMNELERLKNTVESIRAVLLDAEEKQEEQNHAVQNWVRRLKDVLYPADDLLDKFVIQDMRNKTDEPHQNKLTKLSKVTM</sequence>
<dbReference type="InterPro" id="IPR041118">
    <property type="entry name" value="Rx_N"/>
</dbReference>
<feature type="domain" description="Disease resistance N-terminal" evidence="5">
    <location>
        <begin position="12"/>
        <end position="97"/>
    </location>
</feature>
<dbReference type="GO" id="GO:0000166">
    <property type="term" value="F:nucleotide binding"/>
    <property type="evidence" value="ECO:0007669"/>
    <property type="project" value="UniProtKB-KW"/>
</dbReference>
<evidence type="ECO:0000313" key="7">
    <source>
        <dbReference type="Proteomes" id="UP000265520"/>
    </source>
</evidence>
<protein>
    <submittedName>
        <fullName evidence="6">NBS-LRR resistance protein</fullName>
    </submittedName>
</protein>
<dbReference type="GO" id="GO:0006952">
    <property type="term" value="P:defense response"/>
    <property type="evidence" value="ECO:0007669"/>
    <property type="project" value="UniProtKB-KW"/>
</dbReference>